<protein>
    <submittedName>
        <fullName evidence="1 2">Uncharacterized protein</fullName>
    </submittedName>
</protein>
<dbReference type="GO" id="GO:0045039">
    <property type="term" value="P:protein insertion into mitochondrial inner membrane"/>
    <property type="evidence" value="ECO:0007669"/>
    <property type="project" value="TreeGrafter"/>
</dbReference>
<dbReference type="EMBL" id="KB309374">
    <property type="protein sequence ID" value="ELT94598.1"/>
    <property type="molecule type" value="Genomic_DNA"/>
</dbReference>
<dbReference type="Proteomes" id="UP000014760">
    <property type="component" value="Unassembled WGS sequence"/>
</dbReference>
<reference evidence="3" key="1">
    <citation type="submission" date="2012-12" db="EMBL/GenBank/DDBJ databases">
        <authorList>
            <person name="Hellsten U."/>
            <person name="Grimwood J."/>
            <person name="Chapman J.A."/>
            <person name="Shapiro H."/>
            <person name="Aerts A."/>
            <person name="Otillar R.P."/>
            <person name="Terry A.Y."/>
            <person name="Boore J.L."/>
            <person name="Simakov O."/>
            <person name="Marletaz F."/>
            <person name="Cho S.-J."/>
            <person name="Edsinger-Gonzales E."/>
            <person name="Havlak P."/>
            <person name="Kuo D.-H."/>
            <person name="Larsson T."/>
            <person name="Lv J."/>
            <person name="Arendt D."/>
            <person name="Savage R."/>
            <person name="Osoegawa K."/>
            <person name="de Jong P."/>
            <person name="Lindberg D.R."/>
            <person name="Seaver E.C."/>
            <person name="Weisblat D.A."/>
            <person name="Putnam N.H."/>
            <person name="Grigoriev I.V."/>
            <person name="Rokhsar D.S."/>
        </authorList>
    </citation>
    <scope>NUCLEOTIDE SEQUENCE</scope>
    <source>
        <strain evidence="3">I ESC-2004</strain>
    </source>
</reference>
<sequence>MFNSRRLISLKHIWRRMSSEAAEVAKTAEEAPPVKVPLKKRIEFYLKQIYYDYREALIETGQSMKEKPVKTGVILSTLVLCRYLSKHNPSEGSFHDQLVRHRQDLMLLGGPIRNPESDNHIQTIAQQCNAGVLRRFSLGVCSVMWEDRFDPAVNNYEARCKDLSVGWVEMWSRVVDFGILDRWTWMEMAMMDYDINPTEWPQDEAQEKKWQRYLKEWMNAKK</sequence>
<dbReference type="InterPro" id="IPR019322">
    <property type="entry name" value="TIMM29"/>
</dbReference>
<dbReference type="EnsemblMetazoa" id="CapteT178561">
    <property type="protein sequence ID" value="CapteP178561"/>
    <property type="gene ID" value="CapteG178561"/>
</dbReference>
<evidence type="ECO:0000313" key="1">
    <source>
        <dbReference type="EMBL" id="ELT94598.1"/>
    </source>
</evidence>
<dbReference type="HOGENOM" id="CLU_102697_0_0_1"/>
<dbReference type="OMA" id="WRLKWKM"/>
<proteinExistence type="predicted"/>
<evidence type="ECO:0000313" key="3">
    <source>
        <dbReference type="Proteomes" id="UP000014760"/>
    </source>
</evidence>
<reference evidence="2" key="3">
    <citation type="submission" date="2015-06" db="UniProtKB">
        <authorList>
            <consortium name="EnsemblMetazoa"/>
        </authorList>
    </citation>
    <scope>IDENTIFICATION</scope>
</reference>
<name>R7TL74_CAPTE</name>
<dbReference type="Pfam" id="PF10171">
    <property type="entry name" value="Tim29"/>
    <property type="match status" value="1"/>
</dbReference>
<dbReference type="PANTHER" id="PTHR21435">
    <property type="entry name" value="MITOCHONDRIAL IMPORT INNER MEMBRANE TRANSLOCASE SUBUNIT TIM29"/>
    <property type="match status" value="1"/>
</dbReference>
<gene>
    <name evidence="1" type="ORF">CAPTEDRAFT_178561</name>
</gene>
<dbReference type="STRING" id="283909.R7TL74"/>
<dbReference type="AlphaFoldDB" id="R7TL74"/>
<evidence type="ECO:0000313" key="2">
    <source>
        <dbReference type="EnsemblMetazoa" id="CapteP178561"/>
    </source>
</evidence>
<dbReference type="OrthoDB" id="5970620at2759"/>
<dbReference type="PANTHER" id="PTHR21435:SF1">
    <property type="entry name" value="MITOCHONDRIAL IMPORT INNER MEMBRANE TRANSLOCASE SUBUNIT TIM29"/>
    <property type="match status" value="1"/>
</dbReference>
<dbReference type="EMBL" id="AMQN01002494">
    <property type="status" value="NOT_ANNOTATED_CDS"/>
    <property type="molecule type" value="Genomic_DNA"/>
</dbReference>
<organism evidence="1">
    <name type="scientific">Capitella teleta</name>
    <name type="common">Polychaete worm</name>
    <dbReference type="NCBI Taxonomy" id="283909"/>
    <lineage>
        <taxon>Eukaryota</taxon>
        <taxon>Metazoa</taxon>
        <taxon>Spiralia</taxon>
        <taxon>Lophotrochozoa</taxon>
        <taxon>Annelida</taxon>
        <taxon>Polychaeta</taxon>
        <taxon>Sedentaria</taxon>
        <taxon>Scolecida</taxon>
        <taxon>Capitellidae</taxon>
        <taxon>Capitella</taxon>
    </lineage>
</organism>
<reference evidence="1 3" key="2">
    <citation type="journal article" date="2013" name="Nature">
        <title>Insights into bilaterian evolution from three spiralian genomes.</title>
        <authorList>
            <person name="Simakov O."/>
            <person name="Marletaz F."/>
            <person name="Cho S.J."/>
            <person name="Edsinger-Gonzales E."/>
            <person name="Havlak P."/>
            <person name="Hellsten U."/>
            <person name="Kuo D.H."/>
            <person name="Larsson T."/>
            <person name="Lv J."/>
            <person name="Arendt D."/>
            <person name="Savage R."/>
            <person name="Osoegawa K."/>
            <person name="de Jong P."/>
            <person name="Grimwood J."/>
            <person name="Chapman J.A."/>
            <person name="Shapiro H."/>
            <person name="Aerts A."/>
            <person name="Otillar R.P."/>
            <person name="Terry A.Y."/>
            <person name="Boore J.L."/>
            <person name="Grigoriev I.V."/>
            <person name="Lindberg D.R."/>
            <person name="Seaver E.C."/>
            <person name="Weisblat D.A."/>
            <person name="Putnam N.H."/>
            <person name="Rokhsar D.S."/>
        </authorList>
    </citation>
    <scope>NUCLEOTIDE SEQUENCE</scope>
    <source>
        <strain evidence="1 3">I ESC-2004</strain>
    </source>
</reference>
<accession>R7TL74</accession>
<keyword evidence="3" id="KW-1185">Reference proteome</keyword>
<dbReference type="GO" id="GO:0042721">
    <property type="term" value="C:TIM22 mitochondrial import inner membrane insertion complex"/>
    <property type="evidence" value="ECO:0007669"/>
    <property type="project" value="InterPro"/>
</dbReference>
<dbReference type="FunCoup" id="R7TL74">
    <property type="interactions" value="427"/>
</dbReference>